<sequence length="77" mass="8523">MLLAQIHKHLKKQSGGKNQMIKCEKGNVSINGAGNEVIHDLSEIISRTYSSFSKAFGEEKTKQMIFKAVNARMGADK</sequence>
<dbReference type="EMBL" id="BK032506">
    <property type="protein sequence ID" value="DAF43446.1"/>
    <property type="molecule type" value="Genomic_DNA"/>
</dbReference>
<organism evidence="1">
    <name type="scientific">Siphoviridae sp. ctEJG5</name>
    <dbReference type="NCBI Taxonomy" id="2827814"/>
    <lineage>
        <taxon>Viruses</taxon>
        <taxon>Duplodnaviria</taxon>
        <taxon>Heunggongvirae</taxon>
        <taxon>Uroviricota</taxon>
        <taxon>Caudoviricetes</taxon>
    </lineage>
</organism>
<reference evidence="1" key="1">
    <citation type="journal article" date="2021" name="Proc. Natl. Acad. Sci. U.S.A.">
        <title>A Catalog of Tens of Thousands of Viruses from Human Metagenomes Reveals Hidden Associations with Chronic Diseases.</title>
        <authorList>
            <person name="Tisza M.J."/>
            <person name="Buck C.B."/>
        </authorList>
    </citation>
    <scope>NUCLEOTIDE SEQUENCE</scope>
    <source>
        <strain evidence="1">CtEJG5</strain>
    </source>
</reference>
<evidence type="ECO:0000313" key="1">
    <source>
        <dbReference type="EMBL" id="DAF43446.1"/>
    </source>
</evidence>
<protein>
    <submittedName>
        <fullName evidence="1">Uncharacterized protein</fullName>
    </submittedName>
</protein>
<proteinExistence type="predicted"/>
<accession>A0A8S5RXE6</accession>
<name>A0A8S5RXE6_9CAUD</name>